<evidence type="ECO:0000313" key="1">
    <source>
        <dbReference type="EMBL" id="MPN45554.1"/>
    </source>
</evidence>
<dbReference type="AlphaFoldDB" id="A0A645IB58"/>
<name>A0A645IB58_9ZZZZ</name>
<reference evidence="1" key="1">
    <citation type="submission" date="2019-08" db="EMBL/GenBank/DDBJ databases">
        <authorList>
            <person name="Kucharzyk K."/>
            <person name="Murdoch R.W."/>
            <person name="Higgins S."/>
            <person name="Loffler F."/>
        </authorList>
    </citation>
    <scope>NUCLEOTIDE SEQUENCE</scope>
</reference>
<proteinExistence type="predicted"/>
<protein>
    <submittedName>
        <fullName evidence="1">Uncharacterized protein</fullName>
    </submittedName>
</protein>
<gene>
    <name evidence="1" type="ORF">SDC9_193121</name>
</gene>
<dbReference type="EMBL" id="VSSQ01105549">
    <property type="protein sequence ID" value="MPN45554.1"/>
    <property type="molecule type" value="Genomic_DNA"/>
</dbReference>
<comment type="caution">
    <text evidence="1">The sequence shown here is derived from an EMBL/GenBank/DDBJ whole genome shotgun (WGS) entry which is preliminary data.</text>
</comment>
<accession>A0A645IB58</accession>
<organism evidence="1">
    <name type="scientific">bioreactor metagenome</name>
    <dbReference type="NCBI Taxonomy" id="1076179"/>
    <lineage>
        <taxon>unclassified sequences</taxon>
        <taxon>metagenomes</taxon>
        <taxon>ecological metagenomes</taxon>
    </lineage>
</organism>
<sequence length="94" mass="9481">MIQAGDLVVLGGLGVGAIEGLGRHRIQGIVDQGGLARAGDAGNAGEQTHRQVQVGVLEVVTPSALDLQLPLRVGSTALRRHGDALGAREVGAGE</sequence>